<dbReference type="WBParaSite" id="PgR008_g173_t01">
    <property type="protein sequence ID" value="PgR008_g173_t01"/>
    <property type="gene ID" value="PgR008_g173"/>
</dbReference>
<name>A0A915AHP6_PARUN</name>
<proteinExistence type="predicted"/>
<sequence>MRLLELSGGGGIRPIIAMLPLGIVFEAGSEDAVSSAFLGTSMLRAPLSLVFDFLSLAESPLRGAFTSTAL</sequence>
<evidence type="ECO:0000313" key="1">
    <source>
        <dbReference type="Proteomes" id="UP000887569"/>
    </source>
</evidence>
<evidence type="ECO:0000313" key="2">
    <source>
        <dbReference type="WBParaSite" id="PgR008_g173_t01"/>
    </source>
</evidence>
<keyword evidence="1" id="KW-1185">Reference proteome</keyword>
<protein>
    <submittedName>
        <fullName evidence="2">Uncharacterized protein</fullName>
    </submittedName>
</protein>
<organism evidence="1 2">
    <name type="scientific">Parascaris univalens</name>
    <name type="common">Nematode worm</name>
    <dbReference type="NCBI Taxonomy" id="6257"/>
    <lineage>
        <taxon>Eukaryota</taxon>
        <taxon>Metazoa</taxon>
        <taxon>Ecdysozoa</taxon>
        <taxon>Nematoda</taxon>
        <taxon>Chromadorea</taxon>
        <taxon>Rhabditida</taxon>
        <taxon>Spirurina</taxon>
        <taxon>Ascaridomorpha</taxon>
        <taxon>Ascaridoidea</taxon>
        <taxon>Ascarididae</taxon>
        <taxon>Parascaris</taxon>
    </lineage>
</organism>
<accession>A0A915AHP6</accession>
<dbReference type="AlphaFoldDB" id="A0A915AHP6"/>
<dbReference type="Proteomes" id="UP000887569">
    <property type="component" value="Unplaced"/>
</dbReference>
<reference evidence="2" key="1">
    <citation type="submission" date="2022-11" db="UniProtKB">
        <authorList>
            <consortium name="WormBaseParasite"/>
        </authorList>
    </citation>
    <scope>IDENTIFICATION</scope>
</reference>